<gene>
    <name evidence="2" type="ORF">R5A26_15490</name>
</gene>
<keyword evidence="3" id="KW-1185">Reference proteome</keyword>
<dbReference type="RefSeq" id="WP_266859826.1">
    <property type="nucleotide sequence ID" value="NZ_JAPEMW010000001.1"/>
</dbReference>
<evidence type="ECO:0000256" key="1">
    <source>
        <dbReference type="SAM" id="Phobius"/>
    </source>
</evidence>
<keyword evidence="1" id="KW-0472">Membrane</keyword>
<accession>A0ABU4F9U0</accession>
<proteinExistence type="predicted"/>
<dbReference type="EMBL" id="JAWMAJ010000043">
    <property type="protein sequence ID" value="MDV7217357.1"/>
    <property type="molecule type" value="Genomic_DNA"/>
</dbReference>
<reference evidence="2 3" key="1">
    <citation type="submission" date="2023-10" db="EMBL/GenBank/DDBJ databases">
        <title>Characterization of rhizosphere-enriched actinobacteria from wheat plants lab-grown on chernevaya soil.</title>
        <authorList>
            <person name="Tikhonova E.N."/>
            <person name="Konopkin A."/>
            <person name="Kravchenko I.K."/>
        </authorList>
    </citation>
    <scope>NUCLEOTIDE SEQUENCE [LARGE SCALE GENOMIC DNA]</scope>
    <source>
        <strain evidence="2 3">RR29</strain>
    </source>
</reference>
<evidence type="ECO:0000313" key="3">
    <source>
        <dbReference type="Proteomes" id="UP001187346"/>
    </source>
</evidence>
<evidence type="ECO:0000313" key="2">
    <source>
        <dbReference type="EMBL" id="MDV7217357.1"/>
    </source>
</evidence>
<keyword evidence="1" id="KW-0812">Transmembrane</keyword>
<name>A0ABU4F9U0_9ACTN</name>
<sequence>MTEHGSSDGTQNKFTVSIIALSSIVLAQLAVILFYVTGASVTAVAAAGGTTLAASFTVGVTGAKAAGYIRNTNPE</sequence>
<dbReference type="Proteomes" id="UP001187346">
    <property type="component" value="Unassembled WGS sequence"/>
</dbReference>
<comment type="caution">
    <text evidence="2">The sequence shown here is derived from an EMBL/GenBank/DDBJ whole genome shotgun (WGS) entry which is preliminary data.</text>
</comment>
<organism evidence="2 3">
    <name type="scientific">Streptomyces prunicolor</name>
    <dbReference type="NCBI Taxonomy" id="67348"/>
    <lineage>
        <taxon>Bacteria</taxon>
        <taxon>Bacillati</taxon>
        <taxon>Actinomycetota</taxon>
        <taxon>Actinomycetes</taxon>
        <taxon>Kitasatosporales</taxon>
        <taxon>Streptomycetaceae</taxon>
        <taxon>Streptomyces</taxon>
    </lineage>
</organism>
<protein>
    <recommendedName>
        <fullName evidence="4">Holin</fullName>
    </recommendedName>
</protein>
<evidence type="ECO:0008006" key="4">
    <source>
        <dbReference type="Google" id="ProtNLM"/>
    </source>
</evidence>
<keyword evidence="1" id="KW-1133">Transmembrane helix</keyword>
<feature type="transmembrane region" description="Helical" evidence="1">
    <location>
        <begin position="14"/>
        <end position="36"/>
    </location>
</feature>